<dbReference type="AlphaFoldDB" id="A0A9P7B182"/>
<sequence>MTPTKQTEGTLTPPASPSDTRRTNSGMAGSPAPLAYIIIRWLFRFVLGVFYSNVVVEGEENIPEDGVPCVLTANHSNSLTDALLLVTTVPKSRRSLLRLTAKDTQFGRGTFTSWLIESAGTLPIKRPKDHKGEKVDNSKVFEKLIGALEKGDMVCLFPEGLSRYYPEISPLKQGVSRIVSDTLVRQKDNPDFRLAIQTTSIVYLHRNLFRSDVLVTFHPPMYISASSHPDLVLEPSSTTDSSNHATPADPHERAIRALTASIGASIRAGILDAPSWAVIRLANTCRRLYAPLGTRLTLGDHVRLTQRFVDALCGRRAEKTWDEIVRAQGGEGLLESEMEGKMSTKSWAGGGDKAAVASRAIRPGLRQRQLTEEALRTRMNSATKAGAAAAAETHTSELPNGHGHASSNGDENATDDDSIDDELLQLRADLKTYQDLLYLHGIKDDRVRNPRLLRRRVVLKRLFVRVVGSLSLLLVSIPGLVLWLPILVMAKRSSDRLIRNGPVFDTYDEVAQTKLTYGLLTGLAVLSLATLATLPLFPFNIACFAALMWLTLRFLEDLTSSVRAALALMRLLLLGKRQLVLLRSMREDLHARVEKLAVERAGLPRDAGVFVKERERRWRRLGLGLGLADAIGERLGYFNPRRRRKKDWNEALKLFDQTELLIIASHGGSLSKTGADEYGPQVETQSNRSPHDSHPRTPTVARWAGESSTQQRSSRTTVYDARLGRSPGSASVAQPLGQKALESLEALITLGLFRSPSLRHSRLDSSFVSLNTHSPGHDGLLNVNVDNPQRASPTSAQ</sequence>
<accession>A0A9P7B182</accession>
<keyword evidence="2" id="KW-0472">Membrane</keyword>
<dbReference type="GO" id="GO:0016287">
    <property type="term" value="F:glycerone-phosphate O-acyltransferase activity"/>
    <property type="evidence" value="ECO:0007669"/>
    <property type="project" value="TreeGrafter"/>
</dbReference>
<name>A0A9P7B182_RHOMI</name>
<feature type="compositionally biased region" description="Polar residues" evidence="1">
    <location>
        <begin position="1"/>
        <end position="10"/>
    </location>
</feature>
<dbReference type="GO" id="GO:0004366">
    <property type="term" value="F:glycerol-3-phosphate O-acyltransferase activity"/>
    <property type="evidence" value="ECO:0007669"/>
    <property type="project" value="TreeGrafter"/>
</dbReference>
<dbReference type="Pfam" id="PF01553">
    <property type="entry name" value="Acyltransferase"/>
    <property type="match status" value="1"/>
</dbReference>
<dbReference type="PANTHER" id="PTHR31605">
    <property type="entry name" value="GLYCEROL-3-PHOSPHATE O-ACYLTRANSFERASE 1"/>
    <property type="match status" value="1"/>
</dbReference>
<dbReference type="EMBL" id="PUHQ01000178">
    <property type="protein sequence ID" value="KAG0653752.1"/>
    <property type="molecule type" value="Genomic_DNA"/>
</dbReference>
<dbReference type="PANTHER" id="PTHR31605:SF0">
    <property type="entry name" value="GLYCEROL-3-PHOSPHATE O-ACYLTRANSFERASE 1"/>
    <property type="match status" value="1"/>
</dbReference>
<evidence type="ECO:0000313" key="4">
    <source>
        <dbReference type="EMBL" id="KAG0653752.1"/>
    </source>
</evidence>
<feature type="region of interest" description="Disordered" evidence="1">
    <location>
        <begin position="379"/>
        <end position="417"/>
    </location>
</feature>
<organism evidence="4 5">
    <name type="scientific">Rhodotorula mucilaginosa</name>
    <name type="common">Yeast</name>
    <name type="synonym">Rhodotorula rubra</name>
    <dbReference type="NCBI Taxonomy" id="5537"/>
    <lineage>
        <taxon>Eukaryota</taxon>
        <taxon>Fungi</taxon>
        <taxon>Dikarya</taxon>
        <taxon>Basidiomycota</taxon>
        <taxon>Pucciniomycotina</taxon>
        <taxon>Microbotryomycetes</taxon>
        <taxon>Sporidiobolales</taxon>
        <taxon>Sporidiobolaceae</taxon>
        <taxon>Rhodotorula</taxon>
    </lineage>
</organism>
<dbReference type="OrthoDB" id="5567124at2759"/>
<keyword evidence="2" id="KW-1133">Transmembrane helix</keyword>
<dbReference type="InterPro" id="IPR002123">
    <property type="entry name" value="Plipid/glycerol_acylTrfase"/>
</dbReference>
<comment type="caution">
    <text evidence="4">The sequence shown here is derived from an EMBL/GenBank/DDBJ whole genome shotgun (WGS) entry which is preliminary data.</text>
</comment>
<protein>
    <recommendedName>
        <fullName evidence="3">Phospholipid/glycerol acyltransferase domain-containing protein</fullName>
    </recommendedName>
</protein>
<feature type="region of interest" description="Disordered" evidence="1">
    <location>
        <begin position="672"/>
        <end position="715"/>
    </location>
</feature>
<feature type="compositionally biased region" description="Low complexity" evidence="1">
    <location>
        <begin position="382"/>
        <end position="391"/>
    </location>
</feature>
<evidence type="ECO:0000259" key="3">
    <source>
        <dbReference type="SMART" id="SM00563"/>
    </source>
</evidence>
<dbReference type="InterPro" id="IPR052744">
    <property type="entry name" value="GPAT/DAPAT"/>
</dbReference>
<evidence type="ECO:0000256" key="2">
    <source>
        <dbReference type="SAM" id="Phobius"/>
    </source>
</evidence>
<keyword evidence="2" id="KW-0812">Transmembrane</keyword>
<dbReference type="SMART" id="SM00563">
    <property type="entry name" value="PlsC"/>
    <property type="match status" value="1"/>
</dbReference>
<feature type="transmembrane region" description="Helical" evidence="2">
    <location>
        <begin position="523"/>
        <end position="552"/>
    </location>
</feature>
<dbReference type="Proteomes" id="UP000777482">
    <property type="component" value="Unassembled WGS sequence"/>
</dbReference>
<gene>
    <name evidence="4" type="ORF">C6P46_002228</name>
</gene>
<feature type="region of interest" description="Disordered" evidence="1">
    <location>
        <begin position="1"/>
        <end position="26"/>
    </location>
</feature>
<feature type="compositionally biased region" description="Polar residues" evidence="1">
    <location>
        <begin position="784"/>
        <end position="797"/>
    </location>
</feature>
<dbReference type="SUPFAM" id="SSF69593">
    <property type="entry name" value="Glycerol-3-phosphate (1)-acyltransferase"/>
    <property type="match status" value="1"/>
</dbReference>
<evidence type="ECO:0000313" key="5">
    <source>
        <dbReference type="Proteomes" id="UP000777482"/>
    </source>
</evidence>
<dbReference type="GO" id="GO:0008654">
    <property type="term" value="P:phospholipid biosynthetic process"/>
    <property type="evidence" value="ECO:0007669"/>
    <property type="project" value="TreeGrafter"/>
</dbReference>
<feature type="transmembrane region" description="Helical" evidence="2">
    <location>
        <begin position="462"/>
        <end position="490"/>
    </location>
</feature>
<feature type="domain" description="Phospholipid/glycerol acyltransferase" evidence="3">
    <location>
        <begin position="69"/>
        <end position="204"/>
    </location>
</feature>
<evidence type="ECO:0000256" key="1">
    <source>
        <dbReference type="SAM" id="MobiDB-lite"/>
    </source>
</evidence>
<keyword evidence="5" id="KW-1185">Reference proteome</keyword>
<reference evidence="4 5" key="1">
    <citation type="submission" date="2020-11" db="EMBL/GenBank/DDBJ databases">
        <title>Kefir isolates.</title>
        <authorList>
            <person name="Marcisauskas S."/>
            <person name="Kim Y."/>
            <person name="Blasche S."/>
        </authorList>
    </citation>
    <scope>NUCLEOTIDE SEQUENCE [LARGE SCALE GENOMIC DNA]</scope>
    <source>
        <strain evidence="4 5">KR</strain>
    </source>
</reference>
<proteinExistence type="predicted"/>
<feature type="region of interest" description="Disordered" evidence="1">
    <location>
        <begin position="774"/>
        <end position="797"/>
    </location>
</feature>